<reference evidence="1" key="2">
    <citation type="journal article" date="2015" name="Data Brief">
        <title>Shoot transcriptome of the giant reed, Arundo donax.</title>
        <authorList>
            <person name="Barrero R.A."/>
            <person name="Guerrero F.D."/>
            <person name="Moolhuijzen P."/>
            <person name="Goolsby J.A."/>
            <person name="Tidwell J."/>
            <person name="Bellgard S.E."/>
            <person name="Bellgard M.I."/>
        </authorList>
    </citation>
    <scope>NUCLEOTIDE SEQUENCE</scope>
    <source>
        <tissue evidence="1">Shoot tissue taken approximately 20 cm above the soil surface</tissue>
    </source>
</reference>
<evidence type="ECO:0000313" key="1">
    <source>
        <dbReference type="EMBL" id="JAE06574.1"/>
    </source>
</evidence>
<accession>A0A0A9F5V0</accession>
<dbReference type="AlphaFoldDB" id="A0A0A9F5V0"/>
<reference evidence="1" key="1">
    <citation type="submission" date="2014-09" db="EMBL/GenBank/DDBJ databases">
        <authorList>
            <person name="Magalhaes I.L.F."/>
            <person name="Oliveira U."/>
            <person name="Santos F.R."/>
            <person name="Vidigal T.H.D.A."/>
            <person name="Brescovit A.D."/>
            <person name="Santos A.J."/>
        </authorList>
    </citation>
    <scope>NUCLEOTIDE SEQUENCE</scope>
    <source>
        <tissue evidence="1">Shoot tissue taken approximately 20 cm above the soil surface</tissue>
    </source>
</reference>
<protein>
    <submittedName>
        <fullName evidence="1">Uncharacterized protein</fullName>
    </submittedName>
</protein>
<name>A0A0A9F5V0_ARUDO</name>
<dbReference type="EMBL" id="GBRH01191322">
    <property type="protein sequence ID" value="JAE06574.1"/>
    <property type="molecule type" value="Transcribed_RNA"/>
</dbReference>
<sequence length="113" mass="12204">MSLTLLHLLTNFSMDAPEGTLRCSPFPGTTLLVPAELLLPDLGVCSFFWLSNMFILSFTLSRLEIPPTAGWGDTSVSVSCLSTACWMVGLGCSSVTSSDATCNKPWLLLSLWI</sequence>
<proteinExistence type="predicted"/>
<organism evidence="1">
    <name type="scientific">Arundo donax</name>
    <name type="common">Giant reed</name>
    <name type="synonym">Donax arundinaceus</name>
    <dbReference type="NCBI Taxonomy" id="35708"/>
    <lineage>
        <taxon>Eukaryota</taxon>
        <taxon>Viridiplantae</taxon>
        <taxon>Streptophyta</taxon>
        <taxon>Embryophyta</taxon>
        <taxon>Tracheophyta</taxon>
        <taxon>Spermatophyta</taxon>
        <taxon>Magnoliopsida</taxon>
        <taxon>Liliopsida</taxon>
        <taxon>Poales</taxon>
        <taxon>Poaceae</taxon>
        <taxon>PACMAD clade</taxon>
        <taxon>Arundinoideae</taxon>
        <taxon>Arundineae</taxon>
        <taxon>Arundo</taxon>
    </lineage>
</organism>